<protein>
    <submittedName>
        <fullName evidence="1">RNA-directed DNA polymerase, eukaryota</fullName>
    </submittedName>
</protein>
<keyword evidence="1" id="KW-0695">RNA-directed DNA polymerase</keyword>
<accession>A0A699H4E5</accession>
<gene>
    <name evidence="1" type="ORF">Tci_293760</name>
</gene>
<proteinExistence type="predicted"/>
<dbReference type="GO" id="GO:0003964">
    <property type="term" value="F:RNA-directed DNA polymerase activity"/>
    <property type="evidence" value="ECO:0007669"/>
    <property type="project" value="UniProtKB-KW"/>
</dbReference>
<sequence>MTSIECHLKSIHGEDGNIDKDLRNGRRSCWQTIVNEARVLKNQGIDFFEFLKLKVGDGCTILFWKDRRCEAVSEVSSNITLAPQADRYNWLLNNDEVYPVASLRKKIDNQRSPSEASRTRWVKYIPIKVNILAWKIKLNALPTRFNLSRREWLGWLASLRHPIELKALLEGVFYITWWFLWGFRNKILFDSNSPSKAVLFDNIVSSSFTWCRSRCKATFTWNDWLKNPYLIVV</sequence>
<keyword evidence="1" id="KW-0548">Nucleotidyltransferase</keyword>
<evidence type="ECO:0000313" key="1">
    <source>
        <dbReference type="EMBL" id="GEX21785.1"/>
    </source>
</evidence>
<keyword evidence="1" id="KW-0808">Transferase</keyword>
<dbReference type="AlphaFoldDB" id="A0A699H4E5"/>
<reference evidence="1" key="1">
    <citation type="journal article" date="2019" name="Sci. Rep.">
        <title>Draft genome of Tanacetum cinerariifolium, the natural source of mosquito coil.</title>
        <authorList>
            <person name="Yamashiro T."/>
            <person name="Shiraishi A."/>
            <person name="Satake H."/>
            <person name="Nakayama K."/>
        </authorList>
    </citation>
    <scope>NUCLEOTIDE SEQUENCE</scope>
</reference>
<organism evidence="1">
    <name type="scientific">Tanacetum cinerariifolium</name>
    <name type="common">Dalmatian daisy</name>
    <name type="synonym">Chrysanthemum cinerariifolium</name>
    <dbReference type="NCBI Taxonomy" id="118510"/>
    <lineage>
        <taxon>Eukaryota</taxon>
        <taxon>Viridiplantae</taxon>
        <taxon>Streptophyta</taxon>
        <taxon>Embryophyta</taxon>
        <taxon>Tracheophyta</taxon>
        <taxon>Spermatophyta</taxon>
        <taxon>Magnoliopsida</taxon>
        <taxon>eudicotyledons</taxon>
        <taxon>Gunneridae</taxon>
        <taxon>Pentapetalae</taxon>
        <taxon>asterids</taxon>
        <taxon>campanulids</taxon>
        <taxon>Asterales</taxon>
        <taxon>Asteraceae</taxon>
        <taxon>Asteroideae</taxon>
        <taxon>Anthemideae</taxon>
        <taxon>Anthemidinae</taxon>
        <taxon>Tanacetum</taxon>
    </lineage>
</organism>
<comment type="caution">
    <text evidence="1">The sequence shown here is derived from an EMBL/GenBank/DDBJ whole genome shotgun (WGS) entry which is preliminary data.</text>
</comment>
<dbReference type="EMBL" id="BKCJ010095806">
    <property type="protein sequence ID" value="GEX21785.1"/>
    <property type="molecule type" value="Genomic_DNA"/>
</dbReference>
<name>A0A699H4E5_TANCI</name>